<dbReference type="InterPro" id="IPR050819">
    <property type="entry name" value="Tripeptidyl-peptidase_I"/>
</dbReference>
<dbReference type="SMART" id="SM00944">
    <property type="entry name" value="Pro-kuma_activ"/>
    <property type="match status" value="1"/>
</dbReference>
<keyword evidence="6" id="KW-0865">Zymogen</keyword>
<dbReference type="AlphaFoldDB" id="D2UGB5"/>
<dbReference type="SUPFAM" id="SSF49265">
    <property type="entry name" value="Fibronectin type III"/>
    <property type="match status" value="1"/>
</dbReference>
<dbReference type="GO" id="GO:0004252">
    <property type="term" value="F:serine-type endopeptidase activity"/>
    <property type="evidence" value="ECO:0007669"/>
    <property type="project" value="UniProtKB-UniRule"/>
</dbReference>
<dbReference type="CDD" id="cd00063">
    <property type="entry name" value="FN3"/>
    <property type="match status" value="1"/>
</dbReference>
<dbReference type="InterPro" id="IPR036116">
    <property type="entry name" value="FN3_sf"/>
</dbReference>
<dbReference type="Pfam" id="PF00041">
    <property type="entry name" value="fn3"/>
    <property type="match status" value="1"/>
</dbReference>
<dbReference type="GO" id="GO:0008240">
    <property type="term" value="F:tripeptidyl-peptidase activity"/>
    <property type="evidence" value="ECO:0007669"/>
    <property type="project" value="TreeGrafter"/>
</dbReference>
<dbReference type="PROSITE" id="PS51695">
    <property type="entry name" value="SEDOLISIN"/>
    <property type="match status" value="1"/>
</dbReference>
<dbReference type="SUPFAM" id="SSF52743">
    <property type="entry name" value="Subtilisin-like"/>
    <property type="match status" value="1"/>
</dbReference>
<feature type="active site" description="Charge relay system" evidence="7">
    <location>
        <position position="511"/>
    </location>
</feature>
<dbReference type="eggNOG" id="COG4934">
    <property type="taxonomic scope" value="Bacteria"/>
</dbReference>
<feature type="binding site" evidence="7">
    <location>
        <position position="558"/>
    </location>
    <ligand>
        <name>Ca(2+)</name>
        <dbReference type="ChEBI" id="CHEBI:29108"/>
    </ligand>
</feature>
<keyword evidence="3 7" id="KW-0378">Hydrolase</keyword>
<dbReference type="CDD" id="cd04056">
    <property type="entry name" value="Peptidases_S53"/>
    <property type="match status" value="1"/>
</dbReference>
<evidence type="ECO:0000256" key="3">
    <source>
        <dbReference type="ARBA" id="ARBA00022801"/>
    </source>
</evidence>
<dbReference type="PROSITE" id="PS50853">
    <property type="entry name" value="FN3"/>
    <property type="match status" value="1"/>
</dbReference>
<feature type="active site" description="Charge relay system" evidence="7">
    <location>
        <position position="301"/>
    </location>
</feature>
<feature type="domain" description="Peptidase S53" evidence="10">
    <location>
        <begin position="230"/>
        <end position="602"/>
    </location>
</feature>
<dbReference type="InterPro" id="IPR015366">
    <property type="entry name" value="S53_propep"/>
</dbReference>
<evidence type="ECO:0000256" key="1">
    <source>
        <dbReference type="ARBA" id="ARBA00022670"/>
    </source>
</evidence>
<feature type="binding site" evidence="7">
    <location>
        <position position="580"/>
    </location>
    <ligand>
        <name>Ca(2+)</name>
        <dbReference type="ChEBI" id="CHEBI:29108"/>
    </ligand>
</feature>
<gene>
    <name evidence="11" type="ordered locus">XALc_2949</name>
</gene>
<dbReference type="GeneID" id="57878256"/>
<organism evidence="11 12">
    <name type="scientific">Xanthomonas albilineans (strain GPE PC73 / CFBP 7063)</name>
    <dbReference type="NCBI Taxonomy" id="380358"/>
    <lineage>
        <taxon>Bacteria</taxon>
        <taxon>Pseudomonadati</taxon>
        <taxon>Pseudomonadota</taxon>
        <taxon>Gammaproteobacteria</taxon>
        <taxon>Lysobacterales</taxon>
        <taxon>Lysobacteraceae</taxon>
        <taxon>Xanthomonas</taxon>
    </lineage>
</organism>
<feature type="binding site" evidence="7">
    <location>
        <position position="582"/>
    </location>
    <ligand>
        <name>Ca(2+)</name>
        <dbReference type="ChEBI" id="CHEBI:29108"/>
    </ligand>
</feature>
<dbReference type="CDD" id="cd11377">
    <property type="entry name" value="Pro-peptidase_S53"/>
    <property type="match status" value="1"/>
</dbReference>
<dbReference type="Gene3D" id="2.60.40.10">
    <property type="entry name" value="Immunoglobulins"/>
    <property type="match status" value="1"/>
</dbReference>
<evidence type="ECO:0000256" key="6">
    <source>
        <dbReference type="ARBA" id="ARBA00023145"/>
    </source>
</evidence>
<evidence type="ECO:0000313" key="12">
    <source>
        <dbReference type="Proteomes" id="UP000001890"/>
    </source>
</evidence>
<evidence type="ECO:0000259" key="10">
    <source>
        <dbReference type="PROSITE" id="PS51695"/>
    </source>
</evidence>
<evidence type="ECO:0000256" key="2">
    <source>
        <dbReference type="ARBA" id="ARBA00022723"/>
    </source>
</evidence>
<evidence type="ECO:0000256" key="4">
    <source>
        <dbReference type="ARBA" id="ARBA00022825"/>
    </source>
</evidence>
<keyword evidence="12" id="KW-1185">Reference proteome</keyword>
<evidence type="ECO:0000259" key="9">
    <source>
        <dbReference type="PROSITE" id="PS50853"/>
    </source>
</evidence>
<keyword evidence="1 7" id="KW-0645">Protease</keyword>
<evidence type="ECO:0000256" key="5">
    <source>
        <dbReference type="ARBA" id="ARBA00022837"/>
    </source>
</evidence>
<dbReference type="GO" id="GO:0046872">
    <property type="term" value="F:metal ion binding"/>
    <property type="evidence" value="ECO:0007669"/>
    <property type="project" value="UniProtKB-UniRule"/>
</dbReference>
<feature type="signal peptide" evidence="8">
    <location>
        <begin position="1"/>
        <end position="26"/>
    </location>
</feature>
<evidence type="ECO:0000256" key="8">
    <source>
        <dbReference type="SAM" id="SignalP"/>
    </source>
</evidence>
<dbReference type="OrthoDB" id="151889at2"/>
<dbReference type="PANTHER" id="PTHR14218:SF15">
    <property type="entry name" value="TRIPEPTIDYL-PEPTIDASE 1"/>
    <property type="match status" value="1"/>
</dbReference>
<dbReference type="KEGG" id="xal:XALC_2949"/>
<dbReference type="GO" id="GO:0006508">
    <property type="term" value="P:proteolysis"/>
    <property type="evidence" value="ECO:0007669"/>
    <property type="project" value="UniProtKB-KW"/>
</dbReference>
<dbReference type="Proteomes" id="UP000001890">
    <property type="component" value="Chromosome"/>
</dbReference>
<dbReference type="Pfam" id="PF09286">
    <property type="entry name" value="Pro-kuma_activ"/>
    <property type="match status" value="1"/>
</dbReference>
<feature type="domain" description="Fibronectin type-III" evidence="9">
    <location>
        <begin position="610"/>
        <end position="697"/>
    </location>
</feature>
<dbReference type="EMBL" id="FP565176">
    <property type="protein sequence ID" value="CBA17426.1"/>
    <property type="molecule type" value="Genomic_DNA"/>
</dbReference>
<keyword evidence="4 7" id="KW-0720">Serine protease</keyword>
<keyword evidence="2 7" id="KW-0479">Metal-binding</keyword>
<dbReference type="Gene3D" id="3.40.50.200">
    <property type="entry name" value="Peptidase S8/S53 domain"/>
    <property type="match status" value="1"/>
</dbReference>
<dbReference type="InterPro" id="IPR013783">
    <property type="entry name" value="Ig-like_fold"/>
</dbReference>
<dbReference type="InterPro" id="IPR003961">
    <property type="entry name" value="FN3_dom"/>
</dbReference>
<evidence type="ECO:0000256" key="7">
    <source>
        <dbReference type="PROSITE-ProRule" id="PRU01032"/>
    </source>
</evidence>
<sequence>MKDVALFRHLPLYIAFFAALSTNAIAASQQNQTITSELAHLPTQLQSAKKLGALAPSTPINVVMTLPLKDGAGAYDYAMHVSQPGDPLYGHYLTSSQFAKRFGARQSDIDAVKAYTQAHGMRIKSIGGAGSLITVSAPADAFSKQLGVNFNRYQDQNGKAFFSADQQPQLPSELVGHVGGIVGLHDADRLGTLAIHAPTDPAARAAMNQERTAHGLRAVPENIGHGPNGGFSPQDIRKAYTIPNQLAPGKSETLAIFAQGGFLSSDIATYEKTFGLPNVPVKVRNVNGYNGAVNYEIVAGEIALDIDTAIAVNPQLQQILIYEEGDDAYPVALLAALGAMADDNTAQTVSISYGEDEELMGTQALAAEGQVLTQMVAQGQGVYASSGDHGAYGRTGSGLHGADPGTQPLVTSVGGTTLFTQQDGSYLAEETWNLLGEQLGATGGGVSNYWPIPAYQLIPDSNGKQVSIATPNGGSSTRRNFPDVAATGNPATAIAIYSELEGGWRIVGGTSLSAPIWASFMTIANQARRYAGLDGIGFANPFLYSNVKGTVSTGTHDILEGSNGIASLFNGVAGFSAGLGYDNTTGLGSMASWSLLFNSLLHGNDRNTPPPGQVRGVSVSTTKTTSTVQWSAAANATGYLILAYSPTSQIVSYAVTRDTQSMLQGFTPDTTYQFLVVSINKGGAKVSSKVIAKTAKN</sequence>
<dbReference type="RefSeq" id="WP_012917419.1">
    <property type="nucleotide sequence ID" value="NC_013722.1"/>
</dbReference>
<accession>D2UGB5</accession>
<comment type="cofactor">
    <cofactor evidence="7">
        <name>Ca(2+)</name>
        <dbReference type="ChEBI" id="CHEBI:29108"/>
    </cofactor>
    <text evidence="7">Binds 1 Ca(2+) ion per subunit.</text>
</comment>
<proteinExistence type="predicted"/>
<feature type="binding site" evidence="7">
    <location>
        <position position="557"/>
    </location>
    <ligand>
        <name>Ca(2+)</name>
        <dbReference type="ChEBI" id="CHEBI:29108"/>
    </ligand>
</feature>
<dbReference type="PANTHER" id="PTHR14218">
    <property type="entry name" value="PROTEASE S8 TRIPEPTIDYL PEPTIDASE I CLN2"/>
    <property type="match status" value="1"/>
</dbReference>
<protein>
    <submittedName>
        <fullName evidence="11">Putative protease protein</fullName>
    </submittedName>
</protein>
<feature type="chain" id="PRO_5003037121" evidence="8">
    <location>
        <begin position="27"/>
        <end position="697"/>
    </location>
</feature>
<keyword evidence="8" id="KW-0732">Signal</keyword>
<dbReference type="InterPro" id="IPR030400">
    <property type="entry name" value="Sedolisin_dom"/>
</dbReference>
<dbReference type="SUPFAM" id="SSF54897">
    <property type="entry name" value="Protease propeptides/inhibitors"/>
    <property type="match status" value="1"/>
</dbReference>
<dbReference type="InterPro" id="IPR036852">
    <property type="entry name" value="Peptidase_S8/S53_dom_sf"/>
</dbReference>
<name>D2UGB5_XANAP</name>
<feature type="active site" description="Charge relay system" evidence="7">
    <location>
        <position position="305"/>
    </location>
</feature>
<keyword evidence="5 7" id="KW-0106">Calcium</keyword>
<reference evidence="11 12" key="1">
    <citation type="journal article" date="2009" name="BMC Genomics">
        <title>The complete genome sequence of Xanthomonas albilineans provides new insights into the reductive genome evolution of the xylem-limited Xanthomonadaceae.</title>
        <authorList>
            <person name="Pieretti I."/>
            <person name="Royer M."/>
            <person name="Barbe V."/>
            <person name="Carrere S."/>
            <person name="Koebnik R."/>
            <person name="Cociancich S."/>
            <person name="Couloux A."/>
            <person name="Darrasse A."/>
            <person name="Gouzy J."/>
            <person name="Jacques M.A."/>
            <person name="Lauber E."/>
            <person name="Manceau C."/>
            <person name="Mangenot S."/>
            <person name="Poussier S."/>
            <person name="Segurens B."/>
            <person name="Szurek B."/>
            <person name="Verdier V."/>
            <person name="Arlat M."/>
            <person name="Rott P."/>
        </authorList>
    </citation>
    <scope>NUCLEOTIDE SEQUENCE [LARGE SCALE GENOMIC DNA]</scope>
    <source>
        <strain evidence="12">GPE PC73 / CFBP 7063</strain>
    </source>
</reference>
<evidence type="ECO:0000313" key="11">
    <source>
        <dbReference type="EMBL" id="CBA17426.1"/>
    </source>
</evidence>
<dbReference type="SMART" id="SM00060">
    <property type="entry name" value="FN3"/>
    <property type="match status" value="1"/>
</dbReference>
<dbReference type="PATRIC" id="fig|29447.3.peg.2910"/>